<feature type="chain" id="PRO_5001904627" evidence="2">
    <location>
        <begin position="26"/>
        <end position="332"/>
    </location>
</feature>
<keyword evidence="1" id="KW-0175">Coiled coil</keyword>
<comment type="caution">
    <text evidence="3">The sequence shown here is derived from an EMBL/GenBank/DDBJ whole genome shotgun (WGS) entry which is preliminary data.</text>
</comment>
<accession>A0A094ITF0</accession>
<proteinExistence type="predicted"/>
<dbReference type="RefSeq" id="WP_034776333.1">
    <property type="nucleotide sequence ID" value="NZ_JPER01000005.1"/>
</dbReference>
<dbReference type="InterPro" id="IPR027417">
    <property type="entry name" value="P-loop_NTPase"/>
</dbReference>
<name>A0A094ITF0_9GAMM</name>
<reference evidence="3 4" key="1">
    <citation type="submission" date="2014-06" db="EMBL/GenBank/DDBJ databases">
        <title>The draft genome sequence of Idiomarina salinarum ISL-52.</title>
        <authorList>
            <person name="Du J."/>
            <person name="Shao Z."/>
        </authorList>
    </citation>
    <scope>NUCLEOTIDE SEQUENCE [LARGE SCALE GENOMIC DNA]</scope>
    <source>
        <strain evidence="3 4">ISL-52</strain>
    </source>
</reference>
<keyword evidence="2" id="KW-0732">Signal</keyword>
<dbReference type="STRING" id="435908.IDSA_10010"/>
<evidence type="ECO:0000313" key="4">
    <source>
        <dbReference type="Proteomes" id="UP000054363"/>
    </source>
</evidence>
<keyword evidence="4" id="KW-1185">Reference proteome</keyword>
<dbReference type="eggNOG" id="COG4372">
    <property type="taxonomic scope" value="Bacteria"/>
</dbReference>
<dbReference type="Proteomes" id="UP000054363">
    <property type="component" value="Unassembled WGS sequence"/>
</dbReference>
<evidence type="ECO:0000256" key="2">
    <source>
        <dbReference type="SAM" id="SignalP"/>
    </source>
</evidence>
<organism evidence="3 4">
    <name type="scientific">Pseudidiomarina salinarum</name>
    <dbReference type="NCBI Taxonomy" id="435908"/>
    <lineage>
        <taxon>Bacteria</taxon>
        <taxon>Pseudomonadati</taxon>
        <taxon>Pseudomonadota</taxon>
        <taxon>Gammaproteobacteria</taxon>
        <taxon>Alteromonadales</taxon>
        <taxon>Idiomarinaceae</taxon>
        <taxon>Pseudidiomarina</taxon>
    </lineage>
</organism>
<dbReference type="EMBL" id="JPER01000005">
    <property type="protein sequence ID" value="KFZ30392.1"/>
    <property type="molecule type" value="Genomic_DNA"/>
</dbReference>
<dbReference type="Gene3D" id="3.40.50.300">
    <property type="entry name" value="P-loop containing nucleotide triphosphate hydrolases"/>
    <property type="match status" value="1"/>
</dbReference>
<feature type="coiled-coil region" evidence="1">
    <location>
        <begin position="164"/>
        <end position="237"/>
    </location>
</feature>
<dbReference type="OrthoDB" id="7061952at2"/>
<gene>
    <name evidence="3" type="ORF">IDSA_10010</name>
</gene>
<evidence type="ECO:0000256" key="1">
    <source>
        <dbReference type="SAM" id="Coils"/>
    </source>
</evidence>
<sequence>MRTKLSVVAISVILSTALVSSLAMAQGKGKGKGAGAERNELRQQLEVMASIFNTTLRQERHNDRSLWRSAGKLDYSYLAGQGVVFRTRLAGGGRMIMGNAPMPPMPPMPDEPEIEIEILEGDSPDVHRVIRRVGEAIEDIYEVHIEESMGVTESVNFISADTFTEEQLEAIETLREEARETRELQRRVRDLEYAKRNAEGKGDKKVEKELKQAEEALAKNREKLDKAREKVQKVRKDVQLKAEVRRAERMEQRNQQIAQFEQTMAQTLCDYGNTLRALPGNESITLIIEGAGDPEVGRNSDKIHIFSKQAVTNCSGNNGPLDLLRNATTYSF</sequence>
<dbReference type="AlphaFoldDB" id="A0A094ITF0"/>
<evidence type="ECO:0000313" key="3">
    <source>
        <dbReference type="EMBL" id="KFZ30392.1"/>
    </source>
</evidence>
<feature type="signal peptide" evidence="2">
    <location>
        <begin position="1"/>
        <end position="25"/>
    </location>
</feature>
<protein>
    <submittedName>
        <fullName evidence="3">Uncharacterized protein</fullName>
    </submittedName>
</protein>